<organism evidence="1 2">
    <name type="scientific">Armillaria ostoyae</name>
    <name type="common">Armillaria root rot fungus</name>
    <dbReference type="NCBI Taxonomy" id="47428"/>
    <lineage>
        <taxon>Eukaryota</taxon>
        <taxon>Fungi</taxon>
        <taxon>Dikarya</taxon>
        <taxon>Basidiomycota</taxon>
        <taxon>Agaricomycotina</taxon>
        <taxon>Agaricomycetes</taxon>
        <taxon>Agaricomycetidae</taxon>
        <taxon>Agaricales</taxon>
        <taxon>Marasmiineae</taxon>
        <taxon>Physalacriaceae</taxon>
        <taxon>Armillaria</taxon>
    </lineage>
</organism>
<proteinExistence type="predicted"/>
<dbReference type="AlphaFoldDB" id="A0A284RK87"/>
<evidence type="ECO:0000313" key="2">
    <source>
        <dbReference type="Proteomes" id="UP000219338"/>
    </source>
</evidence>
<accession>A0A284RK87</accession>
<gene>
    <name evidence="1" type="ORF">ARMOST_12513</name>
</gene>
<keyword evidence="2" id="KW-1185">Reference proteome</keyword>
<sequence length="155" mass="17196">MLAHSESATADHRATHGSVARSRFLHAPCTAGVTLLTLAATRTQDIASATNASYDPSHRPGSLKPWLSTSATRIKERLIHHDLRLRIHDIPPVRSTTHLESPHSVQTCLLRAAMDPDNDFSPDGALIFEEKFCRFPRSSHRNLISGRPLNWGESF</sequence>
<reference evidence="2" key="1">
    <citation type="journal article" date="2017" name="Nat. Ecol. Evol.">
        <title>Genome expansion and lineage-specific genetic innovations in the forest pathogenic fungi Armillaria.</title>
        <authorList>
            <person name="Sipos G."/>
            <person name="Prasanna A.N."/>
            <person name="Walter M.C."/>
            <person name="O'Connor E."/>
            <person name="Balint B."/>
            <person name="Krizsan K."/>
            <person name="Kiss B."/>
            <person name="Hess J."/>
            <person name="Varga T."/>
            <person name="Slot J."/>
            <person name="Riley R."/>
            <person name="Boka B."/>
            <person name="Rigling D."/>
            <person name="Barry K."/>
            <person name="Lee J."/>
            <person name="Mihaltcheva S."/>
            <person name="LaButti K."/>
            <person name="Lipzen A."/>
            <person name="Waldron R."/>
            <person name="Moloney N.M."/>
            <person name="Sperisen C."/>
            <person name="Kredics L."/>
            <person name="Vagvoelgyi C."/>
            <person name="Patrignani A."/>
            <person name="Fitzpatrick D."/>
            <person name="Nagy I."/>
            <person name="Doyle S."/>
            <person name="Anderson J.B."/>
            <person name="Grigoriev I.V."/>
            <person name="Gueldener U."/>
            <person name="Muensterkoetter M."/>
            <person name="Nagy L.G."/>
        </authorList>
    </citation>
    <scope>NUCLEOTIDE SEQUENCE [LARGE SCALE GENOMIC DNA]</scope>
    <source>
        <strain evidence="2">C18/9</strain>
    </source>
</reference>
<evidence type="ECO:0000313" key="1">
    <source>
        <dbReference type="EMBL" id="SJL09137.1"/>
    </source>
</evidence>
<name>A0A284RK87_ARMOS</name>
<dbReference type="Proteomes" id="UP000219338">
    <property type="component" value="Unassembled WGS sequence"/>
</dbReference>
<protein>
    <submittedName>
        <fullName evidence="1">Uncharacterized protein</fullName>
    </submittedName>
</protein>
<dbReference type="EMBL" id="FUEG01000010">
    <property type="protein sequence ID" value="SJL09137.1"/>
    <property type="molecule type" value="Genomic_DNA"/>
</dbReference>
<dbReference type="OrthoDB" id="3094786at2759"/>